<evidence type="ECO:0000259" key="18">
    <source>
        <dbReference type="PROSITE" id="PS50113"/>
    </source>
</evidence>
<dbReference type="GO" id="GO:0016020">
    <property type="term" value="C:membrane"/>
    <property type="evidence" value="ECO:0007669"/>
    <property type="project" value="InterPro"/>
</dbReference>
<keyword evidence="12" id="KW-0902">Two-component regulatory system</keyword>
<dbReference type="AlphaFoldDB" id="A0AAE3UHB0"/>
<keyword evidence="11" id="KW-0408">Iron</keyword>
<evidence type="ECO:0000256" key="16">
    <source>
        <dbReference type="SAM" id="Coils"/>
    </source>
</evidence>
<dbReference type="PROSITE" id="PS50109">
    <property type="entry name" value="HIS_KIN"/>
    <property type="match status" value="1"/>
</dbReference>
<dbReference type="Proteomes" id="UP001232063">
    <property type="component" value="Unassembled WGS sequence"/>
</dbReference>
<keyword evidence="7" id="KW-0963">Cytoplasm</keyword>
<dbReference type="PROSITE" id="PS50113">
    <property type="entry name" value="PAC"/>
    <property type="match status" value="1"/>
</dbReference>
<evidence type="ECO:0000256" key="5">
    <source>
        <dbReference type="ARBA" id="ARBA00017322"/>
    </source>
</evidence>
<dbReference type="Gene3D" id="1.20.5.1930">
    <property type="match status" value="1"/>
</dbReference>
<feature type="domain" description="Histidine kinase" evidence="17">
    <location>
        <begin position="853"/>
        <end position="940"/>
    </location>
</feature>
<dbReference type="EC" id="2.7.13.3" evidence="4"/>
<dbReference type="InterPro" id="IPR013655">
    <property type="entry name" value="PAS_fold_3"/>
</dbReference>
<dbReference type="InterPro" id="IPR004358">
    <property type="entry name" value="Sig_transdc_His_kin-like_C"/>
</dbReference>
<keyword evidence="9" id="KW-0479">Metal-binding</keyword>
<evidence type="ECO:0000256" key="12">
    <source>
        <dbReference type="ARBA" id="ARBA00023012"/>
    </source>
</evidence>
<dbReference type="SUPFAM" id="SSF55785">
    <property type="entry name" value="PYP-like sensor domain (PAS domain)"/>
    <property type="match status" value="5"/>
</dbReference>
<evidence type="ECO:0000256" key="3">
    <source>
        <dbReference type="ARBA" id="ARBA00004496"/>
    </source>
</evidence>
<evidence type="ECO:0000256" key="7">
    <source>
        <dbReference type="ARBA" id="ARBA00022490"/>
    </source>
</evidence>
<dbReference type="GO" id="GO:0051539">
    <property type="term" value="F:4 iron, 4 sulfur cluster binding"/>
    <property type="evidence" value="ECO:0007669"/>
    <property type="project" value="UniProtKB-KW"/>
</dbReference>
<dbReference type="InterPro" id="IPR001610">
    <property type="entry name" value="PAC"/>
</dbReference>
<dbReference type="GO" id="GO:0046872">
    <property type="term" value="F:metal ion binding"/>
    <property type="evidence" value="ECO:0007669"/>
    <property type="project" value="UniProtKB-KW"/>
</dbReference>
<feature type="coiled-coil region" evidence="16">
    <location>
        <begin position="446"/>
        <end position="477"/>
    </location>
</feature>
<evidence type="ECO:0000256" key="1">
    <source>
        <dbReference type="ARBA" id="ARBA00000085"/>
    </source>
</evidence>
<keyword evidence="8" id="KW-0808">Transferase</keyword>
<keyword evidence="6" id="KW-0004">4Fe-4S</keyword>
<dbReference type="InterPro" id="IPR035965">
    <property type="entry name" value="PAS-like_dom_sf"/>
</dbReference>
<dbReference type="SUPFAM" id="SSF55874">
    <property type="entry name" value="ATPase domain of HSP90 chaperone/DNA topoisomerase II/histidine kinase"/>
    <property type="match status" value="1"/>
</dbReference>
<evidence type="ECO:0000256" key="9">
    <source>
        <dbReference type="ARBA" id="ARBA00022723"/>
    </source>
</evidence>
<dbReference type="RefSeq" id="WP_314518320.1">
    <property type="nucleotide sequence ID" value="NZ_JASJOU010000018.1"/>
</dbReference>
<keyword evidence="13" id="KW-0411">Iron-sulfur</keyword>
<organism evidence="19 20">
    <name type="scientific">Xanthocytophaga agilis</name>
    <dbReference type="NCBI Taxonomy" id="3048010"/>
    <lineage>
        <taxon>Bacteria</taxon>
        <taxon>Pseudomonadati</taxon>
        <taxon>Bacteroidota</taxon>
        <taxon>Cytophagia</taxon>
        <taxon>Cytophagales</taxon>
        <taxon>Rhodocytophagaceae</taxon>
        <taxon>Xanthocytophaga</taxon>
    </lineage>
</organism>
<dbReference type="CDD" id="cd16917">
    <property type="entry name" value="HATPase_UhpB-NarQ-NarX-like"/>
    <property type="match status" value="1"/>
</dbReference>
<comment type="caution">
    <text evidence="19">The sequence shown here is derived from an EMBL/GenBank/DDBJ whole genome shotgun (WGS) entry which is preliminary data.</text>
</comment>
<proteinExistence type="predicted"/>
<evidence type="ECO:0000256" key="8">
    <source>
        <dbReference type="ARBA" id="ARBA00022679"/>
    </source>
</evidence>
<evidence type="ECO:0000256" key="4">
    <source>
        <dbReference type="ARBA" id="ARBA00012438"/>
    </source>
</evidence>
<keyword evidence="10" id="KW-0418">Kinase</keyword>
<sequence>MEGYMQSEEKAAKPASLEEATQLIAHLQRKQHELQSQIEQHQFGLANVAAMVEYENTNIGSEVDKSGQNRPFGLEFFQSIIDSSLDVIQVLEAVRDLEGKIVDFRWILNNNKAKAQNGEVIGKSLLTQNPGVVTTGIFDKMVQVMETGQPYEQEIYYPYEQFNSWFYQALVRQGDGILMTTRDITVQKKAEQEMLQLKDTLAQKATDKYLSLFNSIDEGFCIIEVLFDTNQVPFDWRFLEVNPAFEKNNGLHNAAGKTILELTPDIEQKWFHIYGRVAQTGEPLRFEESSVALGRWFNLYAFRVGDPQENHVAVIFTDITSQKKAEGALRKSEEQFRLFVTASSDIVYKISADWKQMHFLTGKNTLSNTDVATTNWIETYIHPDDQPYIQTVITQAIDTKSMFELEHRVILANGKVGWTFSRAIPMLDEEGKISEWLGTTSDITIRKQAEEQLKHFTSQLEQEVEKRTKELRESKNLLQSVFDTNLMGMSLMNAIRNENGAIEDFQIMLVNQKTMNETGRTDLVGSRFTEQYPGIKQIGLFDLMLRVMETGYAERMEYYYPYEGFNKWYSCQFVKLDDGLVATNLDITSRKLAELEKVKQYQILHQAEEVARMGSWEYDAANEKLIWSEGMYRLFGLPVGSAVCPETYMNFVWEEDRFVAERLIHNLRRQPKSLEETLRIVVNNKPITLKIKAVLLQNTDEQPIKMLGVDIDISELKQLEDENIKIRIEQQNQLLLAILEAQEEERRRISESIHNGVGQILYATKLNLNQLELYLQSEDKPMIQKSLQATESMLADAIAETRRASHELVPILLKEFGLEKAIGDFCRRFSKSGIKLSCHSLPERLPTHLETAIYRISQELVNNIVKHSGATRARIEITRDDKYIYVEGQDNGTGMTMSLSGKGIGLKTIQDRVQLLEGKLEIESTPEKGTLITIILPLRKIV</sequence>
<dbReference type="InterPro" id="IPR050482">
    <property type="entry name" value="Sensor_HK_TwoCompSys"/>
</dbReference>
<evidence type="ECO:0000256" key="2">
    <source>
        <dbReference type="ARBA" id="ARBA00001966"/>
    </source>
</evidence>
<dbReference type="SMART" id="SM00387">
    <property type="entry name" value="HATPase_c"/>
    <property type="match status" value="1"/>
</dbReference>
<dbReference type="SMART" id="SM00086">
    <property type="entry name" value="PAC"/>
    <property type="match status" value="2"/>
</dbReference>
<comment type="catalytic activity">
    <reaction evidence="1">
        <text>ATP + protein L-histidine = ADP + protein N-phospho-L-histidine.</text>
        <dbReference type="EC" id="2.7.13.3"/>
    </reaction>
</comment>
<evidence type="ECO:0000256" key="10">
    <source>
        <dbReference type="ARBA" id="ARBA00022777"/>
    </source>
</evidence>
<gene>
    <name evidence="19" type="ORF">QNI22_34620</name>
</gene>
<dbReference type="InterPro" id="IPR011712">
    <property type="entry name" value="Sig_transdc_His_kin_sub3_dim/P"/>
</dbReference>
<comment type="cofactor">
    <cofactor evidence="2">
        <name>[4Fe-4S] cluster</name>
        <dbReference type="ChEBI" id="CHEBI:49883"/>
    </cofactor>
</comment>
<dbReference type="Pfam" id="PF08447">
    <property type="entry name" value="PAS_3"/>
    <property type="match status" value="1"/>
</dbReference>
<comment type="subcellular location">
    <subcellularLocation>
        <location evidence="3">Cytoplasm</location>
    </subcellularLocation>
</comment>
<accession>A0AAE3UHB0</accession>
<dbReference type="CDD" id="cd00130">
    <property type="entry name" value="PAS"/>
    <property type="match status" value="1"/>
</dbReference>
<dbReference type="InterPro" id="IPR003594">
    <property type="entry name" value="HATPase_dom"/>
</dbReference>
<evidence type="ECO:0000256" key="11">
    <source>
        <dbReference type="ARBA" id="ARBA00023004"/>
    </source>
</evidence>
<reference evidence="19" key="1">
    <citation type="submission" date="2023-05" db="EMBL/GenBank/DDBJ databases">
        <authorList>
            <person name="Zhang X."/>
        </authorList>
    </citation>
    <scope>NUCLEOTIDE SEQUENCE</scope>
    <source>
        <strain evidence="19">BD1B2-1</strain>
    </source>
</reference>
<keyword evidence="20" id="KW-1185">Reference proteome</keyword>
<dbReference type="GO" id="GO:0000155">
    <property type="term" value="F:phosphorelay sensor kinase activity"/>
    <property type="evidence" value="ECO:0007669"/>
    <property type="project" value="InterPro"/>
</dbReference>
<dbReference type="PRINTS" id="PR00344">
    <property type="entry name" value="BCTRLSENSOR"/>
</dbReference>
<dbReference type="Pfam" id="PF02518">
    <property type="entry name" value="HATPase_c"/>
    <property type="match status" value="1"/>
</dbReference>
<dbReference type="GO" id="GO:0046983">
    <property type="term" value="F:protein dimerization activity"/>
    <property type="evidence" value="ECO:0007669"/>
    <property type="project" value="InterPro"/>
</dbReference>
<dbReference type="Pfam" id="PF07730">
    <property type="entry name" value="HisKA_3"/>
    <property type="match status" value="1"/>
</dbReference>
<dbReference type="PANTHER" id="PTHR24421">
    <property type="entry name" value="NITRATE/NITRITE SENSOR PROTEIN NARX-RELATED"/>
    <property type="match status" value="1"/>
</dbReference>
<comment type="function">
    <text evidence="14">Member of the two-component regulatory system NreB/NreC involved in the control of dissimilatory nitrate/nitrite reduction in response to oxygen. NreB functions as a direct oxygen sensor histidine kinase which is autophosphorylated, in the absence of oxygen, probably at the conserved histidine residue, and transfers its phosphate group probably to a conserved aspartate residue of NreC. NreB/NreC activates the expression of the nitrate (narGHJI) and nitrite (nir) reductase operons, as well as the putative nitrate transporter gene narT.</text>
</comment>
<dbReference type="InterPro" id="IPR000700">
    <property type="entry name" value="PAS-assoc_C"/>
</dbReference>
<evidence type="ECO:0000313" key="19">
    <source>
        <dbReference type="EMBL" id="MDJ1505843.1"/>
    </source>
</evidence>
<evidence type="ECO:0000256" key="6">
    <source>
        <dbReference type="ARBA" id="ARBA00022485"/>
    </source>
</evidence>
<evidence type="ECO:0000313" key="20">
    <source>
        <dbReference type="Proteomes" id="UP001232063"/>
    </source>
</evidence>
<dbReference type="Gene3D" id="3.30.450.20">
    <property type="entry name" value="PAS domain"/>
    <property type="match status" value="5"/>
</dbReference>
<evidence type="ECO:0000256" key="13">
    <source>
        <dbReference type="ARBA" id="ARBA00023014"/>
    </source>
</evidence>
<dbReference type="GO" id="GO:0005737">
    <property type="term" value="C:cytoplasm"/>
    <property type="evidence" value="ECO:0007669"/>
    <property type="project" value="UniProtKB-SubCell"/>
</dbReference>
<protein>
    <recommendedName>
        <fullName evidence="5">Oxygen sensor histidine kinase NreB</fullName>
        <ecNumber evidence="4">2.7.13.3</ecNumber>
    </recommendedName>
    <alternativeName>
        <fullName evidence="15">Nitrogen regulation protein B</fullName>
    </alternativeName>
</protein>
<evidence type="ECO:0000256" key="15">
    <source>
        <dbReference type="ARBA" id="ARBA00030800"/>
    </source>
</evidence>
<dbReference type="InterPro" id="IPR005467">
    <property type="entry name" value="His_kinase_dom"/>
</dbReference>
<dbReference type="NCBIfam" id="TIGR00229">
    <property type="entry name" value="sensory_box"/>
    <property type="match status" value="1"/>
</dbReference>
<feature type="domain" description="PAC" evidence="18">
    <location>
        <begin position="403"/>
        <end position="455"/>
    </location>
</feature>
<name>A0AAE3UHB0_9BACT</name>
<dbReference type="InterPro" id="IPR000014">
    <property type="entry name" value="PAS"/>
</dbReference>
<evidence type="ECO:0000256" key="14">
    <source>
        <dbReference type="ARBA" id="ARBA00024827"/>
    </source>
</evidence>
<keyword evidence="16" id="KW-0175">Coiled coil</keyword>
<dbReference type="InterPro" id="IPR036890">
    <property type="entry name" value="HATPase_C_sf"/>
</dbReference>
<evidence type="ECO:0000259" key="17">
    <source>
        <dbReference type="PROSITE" id="PS50109"/>
    </source>
</evidence>
<dbReference type="EMBL" id="JASJOU010000018">
    <property type="protein sequence ID" value="MDJ1505843.1"/>
    <property type="molecule type" value="Genomic_DNA"/>
</dbReference>
<dbReference type="Gene3D" id="3.30.565.10">
    <property type="entry name" value="Histidine kinase-like ATPase, C-terminal domain"/>
    <property type="match status" value="1"/>
</dbReference>